<dbReference type="InterPro" id="IPR036922">
    <property type="entry name" value="Rieske_2Fe-2S_sf"/>
</dbReference>
<evidence type="ECO:0000256" key="9">
    <source>
        <dbReference type="ARBA" id="ARBA00022989"/>
    </source>
</evidence>
<keyword evidence="13 14" id="KW-0472">Membrane</keyword>
<evidence type="ECO:0000256" key="4">
    <source>
        <dbReference type="ARBA" id="ARBA00022640"/>
    </source>
</evidence>
<dbReference type="AlphaFoldDB" id="A0A7S3JTP5"/>
<dbReference type="PROSITE" id="PS51296">
    <property type="entry name" value="RIESKE"/>
    <property type="match status" value="1"/>
</dbReference>
<keyword evidence="9 14" id="KW-1133">Transmembrane helix</keyword>
<keyword evidence="3" id="KW-0150">Chloroplast</keyword>
<proteinExistence type="predicted"/>
<keyword evidence="12" id="KW-0411">Iron-sulfur</keyword>
<feature type="signal peptide" evidence="15">
    <location>
        <begin position="1"/>
        <end position="19"/>
    </location>
</feature>
<dbReference type="GO" id="GO:0010277">
    <property type="term" value="F:chlorophyllide a oxygenase activity"/>
    <property type="evidence" value="ECO:0007669"/>
    <property type="project" value="InterPro"/>
</dbReference>
<evidence type="ECO:0000256" key="10">
    <source>
        <dbReference type="ARBA" id="ARBA00023002"/>
    </source>
</evidence>
<evidence type="ECO:0000256" key="5">
    <source>
        <dbReference type="ARBA" id="ARBA00022692"/>
    </source>
</evidence>
<feature type="transmembrane region" description="Helical" evidence="14">
    <location>
        <begin position="482"/>
        <end position="505"/>
    </location>
</feature>
<comment type="subcellular location">
    <subcellularLocation>
        <location evidence="2">Membrane</location>
    </subcellularLocation>
    <subcellularLocation>
        <location evidence="1">Plastid</location>
        <location evidence="1">Chloroplast</location>
    </subcellularLocation>
</comment>
<keyword evidence="10" id="KW-0560">Oxidoreductase</keyword>
<keyword evidence="11" id="KW-0408">Iron</keyword>
<dbReference type="GO" id="GO:0046872">
    <property type="term" value="F:metal ion binding"/>
    <property type="evidence" value="ECO:0007669"/>
    <property type="project" value="UniProtKB-KW"/>
</dbReference>
<dbReference type="PANTHER" id="PTHR21266">
    <property type="entry name" value="IRON-SULFUR DOMAIN CONTAINING PROTEIN"/>
    <property type="match status" value="1"/>
</dbReference>
<reference evidence="17" key="1">
    <citation type="submission" date="2021-01" db="EMBL/GenBank/DDBJ databases">
        <authorList>
            <person name="Corre E."/>
            <person name="Pelletier E."/>
            <person name="Niang G."/>
            <person name="Scheremetjew M."/>
            <person name="Finn R."/>
            <person name="Kale V."/>
            <person name="Holt S."/>
            <person name="Cochrane G."/>
            <person name="Meng A."/>
            <person name="Brown T."/>
            <person name="Cohen L."/>
        </authorList>
    </citation>
    <scope>NUCLEOTIDE SEQUENCE</scope>
    <source>
        <strain evidence="17">CCMP1510</strain>
    </source>
</reference>
<dbReference type="GO" id="GO:0051537">
    <property type="term" value="F:2 iron, 2 sulfur cluster binding"/>
    <property type="evidence" value="ECO:0007669"/>
    <property type="project" value="UniProtKB-KW"/>
</dbReference>
<protein>
    <recommendedName>
        <fullName evidence="16">Rieske domain-containing protein</fullName>
    </recommendedName>
</protein>
<gene>
    <name evidence="17" type="ORF">ALAG00032_LOCUS5479</name>
</gene>
<keyword evidence="4" id="KW-0934">Plastid</keyword>
<evidence type="ECO:0000256" key="3">
    <source>
        <dbReference type="ARBA" id="ARBA00022528"/>
    </source>
</evidence>
<evidence type="ECO:0000256" key="14">
    <source>
        <dbReference type="SAM" id="Phobius"/>
    </source>
</evidence>
<keyword evidence="6" id="KW-0001">2Fe-2S</keyword>
<evidence type="ECO:0000256" key="13">
    <source>
        <dbReference type="ARBA" id="ARBA00023136"/>
    </source>
</evidence>
<dbReference type="Pfam" id="PF00355">
    <property type="entry name" value="Rieske"/>
    <property type="match status" value="1"/>
</dbReference>
<keyword evidence="15" id="KW-0732">Signal</keyword>
<evidence type="ECO:0000256" key="11">
    <source>
        <dbReference type="ARBA" id="ARBA00023004"/>
    </source>
</evidence>
<evidence type="ECO:0000256" key="1">
    <source>
        <dbReference type="ARBA" id="ARBA00004229"/>
    </source>
</evidence>
<sequence length="513" mass="58879">MMQRLLVVLCLFDVQEVAGWNSFILNDQGRRVLTRRGRGISKATTIEEDISIEKANKIFEWHRQWYPMAVTEFLDEKRPLPMQLMGKSLVAWKSEQQGWKIFDDACPHRLAPLSEGRVENDGTLLCAYHAWRFNADGTCVSMPQAKDLENFATCSVPSYPVREIDGLLWVFGDNSDEGRMMAALSEPKKRDEIDDPNAKRLHWNIRDLPYGYDFFLENVMDPAHVTVSHHNIVGNRYIKDQYYDMKMIQSPTLEGFAFKTIPRNPNPNAPYSTTEFRAPSLVKITTTYPKNDAQQILYLYITPSSKPGFSRHIGSQVLVKGKDNKLPAGLAFFALPMPIWLNHILASTFLHQDQAFLHHQEVILANKGYHPRYRENNIDPSHAEEQKYSSLVFTPNPQDKMVLTFRNWLRNVGQGGVPWVNHQYTPPQRIMDSRQLYDVYSAHTKNCKICLTALKNIKRVRFFSTIAAAITLATIKDTFRALFGAAAFGLIALLSHKLISLFYIYEFSHADND</sequence>
<keyword evidence="8" id="KW-0809">Transit peptide</keyword>
<feature type="chain" id="PRO_5030733067" description="Rieske domain-containing protein" evidence="15">
    <location>
        <begin position="20"/>
        <end position="513"/>
    </location>
</feature>
<feature type="domain" description="Rieske" evidence="16">
    <location>
        <begin position="65"/>
        <end position="170"/>
    </location>
</feature>
<evidence type="ECO:0000256" key="7">
    <source>
        <dbReference type="ARBA" id="ARBA00022723"/>
    </source>
</evidence>
<evidence type="ECO:0000256" key="15">
    <source>
        <dbReference type="SAM" id="SignalP"/>
    </source>
</evidence>
<organism evidence="17">
    <name type="scientific">Aureoumbra lagunensis</name>
    <dbReference type="NCBI Taxonomy" id="44058"/>
    <lineage>
        <taxon>Eukaryota</taxon>
        <taxon>Sar</taxon>
        <taxon>Stramenopiles</taxon>
        <taxon>Ochrophyta</taxon>
        <taxon>Pelagophyceae</taxon>
        <taxon>Pelagomonadales</taxon>
        <taxon>Aureoumbra</taxon>
    </lineage>
</organism>
<dbReference type="PANTHER" id="PTHR21266:SF32">
    <property type="entry name" value="CHOLESTEROL 7-DESATURASE NVD"/>
    <property type="match status" value="1"/>
</dbReference>
<dbReference type="InterPro" id="IPR050584">
    <property type="entry name" value="Cholesterol_7-desaturase"/>
</dbReference>
<dbReference type="EMBL" id="HBIJ01007756">
    <property type="protein sequence ID" value="CAE0364738.1"/>
    <property type="molecule type" value="Transcribed_RNA"/>
</dbReference>
<dbReference type="InterPro" id="IPR017941">
    <property type="entry name" value="Rieske_2Fe-2S"/>
</dbReference>
<dbReference type="GO" id="GO:0016020">
    <property type="term" value="C:membrane"/>
    <property type="evidence" value="ECO:0007669"/>
    <property type="project" value="UniProtKB-SubCell"/>
</dbReference>
<evidence type="ECO:0000256" key="12">
    <source>
        <dbReference type="ARBA" id="ARBA00023014"/>
    </source>
</evidence>
<evidence type="ECO:0000256" key="8">
    <source>
        <dbReference type="ARBA" id="ARBA00022946"/>
    </source>
</evidence>
<name>A0A7S3JTP5_9STRA</name>
<dbReference type="InterPro" id="IPR013626">
    <property type="entry name" value="PaO"/>
</dbReference>
<dbReference type="Pfam" id="PF08417">
    <property type="entry name" value="PaO"/>
    <property type="match status" value="1"/>
</dbReference>
<evidence type="ECO:0000259" key="16">
    <source>
        <dbReference type="PROSITE" id="PS51296"/>
    </source>
</evidence>
<evidence type="ECO:0000313" key="17">
    <source>
        <dbReference type="EMBL" id="CAE0364738.1"/>
    </source>
</evidence>
<keyword evidence="7" id="KW-0479">Metal-binding</keyword>
<dbReference type="Gene3D" id="2.102.10.10">
    <property type="entry name" value="Rieske [2Fe-2S] iron-sulphur domain"/>
    <property type="match status" value="1"/>
</dbReference>
<evidence type="ECO:0000256" key="6">
    <source>
        <dbReference type="ARBA" id="ARBA00022714"/>
    </source>
</evidence>
<dbReference type="SUPFAM" id="SSF55961">
    <property type="entry name" value="Bet v1-like"/>
    <property type="match status" value="1"/>
</dbReference>
<accession>A0A7S3JTP5</accession>
<dbReference type="GO" id="GO:0009507">
    <property type="term" value="C:chloroplast"/>
    <property type="evidence" value="ECO:0007669"/>
    <property type="project" value="UniProtKB-SubCell"/>
</dbReference>
<keyword evidence="5 14" id="KW-0812">Transmembrane</keyword>
<dbReference type="SUPFAM" id="SSF50022">
    <property type="entry name" value="ISP domain"/>
    <property type="match status" value="1"/>
</dbReference>
<evidence type="ECO:0000256" key="2">
    <source>
        <dbReference type="ARBA" id="ARBA00004370"/>
    </source>
</evidence>